<dbReference type="PROSITE" id="PS00070">
    <property type="entry name" value="ALDEHYDE_DEHYDR_CYS"/>
    <property type="match status" value="1"/>
</dbReference>
<dbReference type="InterPro" id="IPR016161">
    <property type="entry name" value="Ald_DH/histidinol_DH"/>
</dbReference>
<dbReference type="GO" id="GO:0016620">
    <property type="term" value="F:oxidoreductase activity, acting on the aldehyde or oxo group of donors, NAD or NADP as acceptor"/>
    <property type="evidence" value="ECO:0007669"/>
    <property type="project" value="InterPro"/>
</dbReference>
<protein>
    <recommendedName>
        <fullName evidence="5">Aldehyde dehydrogenase domain-containing protein</fullName>
    </recommendedName>
</protein>
<keyword evidence="7" id="KW-1185">Reference proteome</keyword>
<evidence type="ECO:0000313" key="7">
    <source>
        <dbReference type="Proteomes" id="UP000054018"/>
    </source>
</evidence>
<evidence type="ECO:0000256" key="3">
    <source>
        <dbReference type="PROSITE-ProRule" id="PRU10007"/>
    </source>
</evidence>
<dbReference type="OrthoDB" id="310895at2759"/>
<dbReference type="InterPro" id="IPR015590">
    <property type="entry name" value="Aldehyde_DH_dom"/>
</dbReference>
<feature type="domain" description="Aldehyde dehydrogenase" evidence="5">
    <location>
        <begin position="208"/>
        <end position="411"/>
    </location>
</feature>
<dbReference type="Proteomes" id="UP000054018">
    <property type="component" value="Unassembled WGS sequence"/>
</dbReference>
<dbReference type="Gene3D" id="3.40.605.10">
    <property type="entry name" value="Aldehyde Dehydrogenase, Chain A, domain 1"/>
    <property type="match status" value="2"/>
</dbReference>
<dbReference type="HOGENOM" id="CLU_314760_0_0_1"/>
<feature type="active site" evidence="3">
    <location>
        <position position="304"/>
    </location>
</feature>
<dbReference type="Gene3D" id="3.40.30.10">
    <property type="entry name" value="Glutaredoxin"/>
    <property type="match status" value="1"/>
</dbReference>
<reference evidence="7" key="2">
    <citation type="submission" date="2015-01" db="EMBL/GenBank/DDBJ databases">
        <title>Evolutionary Origins and Diversification of the Mycorrhizal Mutualists.</title>
        <authorList>
            <consortium name="DOE Joint Genome Institute"/>
            <consortium name="Mycorrhizal Genomics Consortium"/>
            <person name="Kohler A."/>
            <person name="Kuo A."/>
            <person name="Nagy L.G."/>
            <person name="Floudas D."/>
            <person name="Copeland A."/>
            <person name="Barry K.W."/>
            <person name="Cichocki N."/>
            <person name="Veneault-Fourrey C."/>
            <person name="LaButti K."/>
            <person name="Lindquist E.A."/>
            <person name="Lipzen A."/>
            <person name="Lundell T."/>
            <person name="Morin E."/>
            <person name="Murat C."/>
            <person name="Riley R."/>
            <person name="Ohm R."/>
            <person name="Sun H."/>
            <person name="Tunlid A."/>
            <person name="Henrissat B."/>
            <person name="Grigoriev I.V."/>
            <person name="Hibbett D.S."/>
            <person name="Martin F."/>
        </authorList>
    </citation>
    <scope>NUCLEOTIDE SEQUENCE [LARGE SCALE GENOMIC DNA]</scope>
    <source>
        <strain evidence="7">441</strain>
    </source>
</reference>
<dbReference type="InterPro" id="IPR029510">
    <property type="entry name" value="Ald_DH_CS_GLU"/>
</dbReference>
<dbReference type="InterPro" id="IPR016162">
    <property type="entry name" value="Ald_DH_N"/>
</dbReference>
<dbReference type="PROSITE" id="PS00687">
    <property type="entry name" value="ALDEHYDE_DEHYDR_GLU"/>
    <property type="match status" value="1"/>
</dbReference>
<dbReference type="InterPro" id="IPR016163">
    <property type="entry name" value="Ald_DH_C"/>
</dbReference>
<dbReference type="EMBL" id="KN833690">
    <property type="protein sequence ID" value="KIK29020.1"/>
    <property type="molecule type" value="Genomic_DNA"/>
</dbReference>
<reference evidence="6 7" key="1">
    <citation type="submission" date="2014-04" db="EMBL/GenBank/DDBJ databases">
        <authorList>
            <consortium name="DOE Joint Genome Institute"/>
            <person name="Kuo A."/>
            <person name="Kohler A."/>
            <person name="Costa M.D."/>
            <person name="Nagy L.G."/>
            <person name="Floudas D."/>
            <person name="Copeland A."/>
            <person name="Barry K.W."/>
            <person name="Cichocki N."/>
            <person name="Veneault-Fourrey C."/>
            <person name="LaButti K."/>
            <person name="Lindquist E.A."/>
            <person name="Lipzen A."/>
            <person name="Lundell T."/>
            <person name="Morin E."/>
            <person name="Murat C."/>
            <person name="Sun H."/>
            <person name="Tunlid A."/>
            <person name="Henrissat B."/>
            <person name="Grigoriev I.V."/>
            <person name="Hibbett D.S."/>
            <person name="Martin F."/>
            <person name="Nordberg H.P."/>
            <person name="Cantor M.N."/>
            <person name="Hua S.X."/>
        </authorList>
    </citation>
    <scope>NUCLEOTIDE SEQUENCE [LARGE SCALE GENOMIC DNA]</scope>
    <source>
        <strain evidence="6 7">441</strain>
    </source>
</reference>
<dbReference type="SUPFAM" id="SSF53720">
    <property type="entry name" value="ALDH-like"/>
    <property type="match status" value="2"/>
</dbReference>
<organism evidence="6 7">
    <name type="scientific">Pisolithus microcarpus 441</name>
    <dbReference type="NCBI Taxonomy" id="765257"/>
    <lineage>
        <taxon>Eukaryota</taxon>
        <taxon>Fungi</taxon>
        <taxon>Dikarya</taxon>
        <taxon>Basidiomycota</taxon>
        <taxon>Agaricomycotina</taxon>
        <taxon>Agaricomycetes</taxon>
        <taxon>Agaricomycetidae</taxon>
        <taxon>Boletales</taxon>
        <taxon>Sclerodermatineae</taxon>
        <taxon>Pisolithaceae</taxon>
        <taxon>Pisolithus</taxon>
    </lineage>
</organism>
<accession>A0A0C9YVI1</accession>
<dbReference type="Gene3D" id="3.40.309.10">
    <property type="entry name" value="Aldehyde Dehydrogenase, Chain A, domain 2"/>
    <property type="match status" value="1"/>
</dbReference>
<sequence length="929" mass="101087">MPSVFTHKFNTPAYKGKVSFNTGLFINGQFVDGSDGTTIDVVNPTDGKVITSISEGTSKDVDLAVDAAEKAFETTWGLNCPGNKRGLLLSKLASLMEKHTDELAALEALDNGKTFNTARSWDVPSAITCVRYFAGWADKISGRVIEVPFSSFGTRRAVSETSSRLLRKDLPTLVMNPSESLAKLSPGTSLVRRSVEDYICQEFTFSSVLMFIWKIAPALATGNTVVLKPSEFTPLTAIRMCHLAQEAGFPPGVLNVVTGYGNIVGSAISSHMRIQKIAFTGSTLVGRKIMEAAAKSNLKNVTLELGGKSPNIIFNDADLEQAVHWAMLGVFFNQGQSCIAGSRIFVQEGIYEEFLKRFTEKSRSIKIGDPFAPDTFQGPQISKIQYDRIMGYIDSGKKEGAKIHIGGERHEEAVRYESYSKELKKPENWRSVSAKKHERIATCKGASRGSGGRFEDGGRTSGDAGIVDLEAPWVSDNFDVARYRANGSAGVNILYLATLPPGLEEDSASPFDFDFGDIRVGSLEFTTIGSCFDMALQPTLRPLVIAGRYEAPHTLDIFPFASGSAKMSRTIDSVLKPLVENGGEYDGKVKIIMRLQVLRVAPGHFWQFSRVLFDRQEEFFDIPVSNLTPLEIREKLAEVAASVIPADKVNDFKELLKHKPGHFNGGVAVTDDLKYTIKFSRQNGIHVSPTVLWDGLVANDISSAWGEKEWTEFLTHKVVVMKLYAFVAVLAVMVASAFGQTIELGSPQNGDVLTIGQNFTVQVVQLDSLASVIQIGIALAIDSCSNGVCPQPTDQLGDVLYAGPWTPTGHAEGGFYQNFTVQVGEYSNPGPAVFTLVHSCLLGAGPVPFTEFRNASVTIQSCNVTFEGLNLAVLLPMCHYKQRPLARNSPFLLVMAIPQRMLDMGSATPAELSPWHSTSCVCPGVTGRS</sequence>
<dbReference type="Pfam" id="PF00171">
    <property type="entry name" value="Aldedh"/>
    <property type="match status" value="2"/>
</dbReference>
<feature type="domain" description="Aldehyde dehydrogenase" evidence="5">
    <location>
        <begin position="30"/>
        <end position="147"/>
    </location>
</feature>
<gene>
    <name evidence="6" type="ORF">PISMIDRAFT_21331</name>
</gene>
<dbReference type="InterPro" id="IPR016160">
    <property type="entry name" value="Ald_DH_CS_CYS"/>
</dbReference>
<evidence type="ECO:0000256" key="1">
    <source>
        <dbReference type="ARBA" id="ARBA00009986"/>
    </source>
</evidence>
<dbReference type="PANTHER" id="PTHR11699">
    <property type="entry name" value="ALDEHYDE DEHYDROGENASE-RELATED"/>
    <property type="match status" value="1"/>
</dbReference>
<comment type="similarity">
    <text evidence="1 4">Belongs to the aldehyde dehydrogenase family.</text>
</comment>
<proteinExistence type="inferred from homology"/>
<evidence type="ECO:0000259" key="5">
    <source>
        <dbReference type="Pfam" id="PF00171"/>
    </source>
</evidence>
<evidence type="ECO:0000256" key="2">
    <source>
        <dbReference type="ARBA" id="ARBA00023002"/>
    </source>
</evidence>
<keyword evidence="2 4" id="KW-0560">Oxidoreductase</keyword>
<name>A0A0C9YVI1_9AGAM</name>
<evidence type="ECO:0000313" key="6">
    <source>
        <dbReference type="EMBL" id="KIK29020.1"/>
    </source>
</evidence>
<dbReference type="AlphaFoldDB" id="A0A0C9YVI1"/>
<dbReference type="STRING" id="765257.A0A0C9YVI1"/>
<evidence type="ECO:0000256" key="4">
    <source>
        <dbReference type="RuleBase" id="RU003345"/>
    </source>
</evidence>